<feature type="binding site" evidence="9">
    <location>
        <position position="157"/>
    </location>
    <ligand>
        <name>substrate</name>
    </ligand>
</feature>
<name>N2B3R7_9FIRM</name>
<dbReference type="EMBL" id="AQFT01000041">
    <property type="protein sequence ID" value="EMZ32975.1"/>
    <property type="molecule type" value="Genomic_DNA"/>
</dbReference>
<dbReference type="PANTHER" id="PTHR23417">
    <property type="entry name" value="3-DEOXY-D-MANNO-OCTULOSONIC-ACID TRANSFERASE/TRNA GUANINE-N 7 - -METHYLTRANSFERASE"/>
    <property type="match status" value="1"/>
</dbReference>
<evidence type="ECO:0000256" key="8">
    <source>
        <dbReference type="ARBA" id="ARBA00060767"/>
    </source>
</evidence>
<keyword evidence="5 9" id="KW-0949">S-adenosyl-L-methionine</keyword>
<dbReference type="Proteomes" id="UP000012589">
    <property type="component" value="Unassembled WGS sequence"/>
</dbReference>
<comment type="caution">
    <text evidence="10">The sequence shown here is derived from an EMBL/GenBank/DDBJ whole genome shotgun (WGS) entry which is preliminary data.</text>
</comment>
<dbReference type="PANTHER" id="PTHR23417:SF14">
    <property type="entry name" value="PENTACOTRIPEPTIDE-REPEAT REGION OF PRORP DOMAIN-CONTAINING PROTEIN"/>
    <property type="match status" value="1"/>
</dbReference>
<keyword evidence="3 9" id="KW-0489">Methyltransferase</keyword>
<evidence type="ECO:0000256" key="2">
    <source>
        <dbReference type="ARBA" id="ARBA00003015"/>
    </source>
</evidence>
<evidence type="ECO:0000256" key="7">
    <source>
        <dbReference type="ARBA" id="ARBA00060552"/>
    </source>
</evidence>
<comment type="similarity">
    <text evidence="8 9">Belongs to the class I-like SAM-binding methyltransferase superfamily. TrmB family.</text>
</comment>
<evidence type="ECO:0000256" key="9">
    <source>
        <dbReference type="HAMAP-Rule" id="MF_01057"/>
    </source>
</evidence>
<evidence type="ECO:0000256" key="5">
    <source>
        <dbReference type="ARBA" id="ARBA00022691"/>
    </source>
</evidence>
<dbReference type="NCBIfam" id="NF001080">
    <property type="entry name" value="PRK00121.2-2"/>
    <property type="match status" value="1"/>
</dbReference>
<feature type="binding site" evidence="9">
    <location>
        <position position="121"/>
    </location>
    <ligand>
        <name>S-adenosyl-L-methionine</name>
        <dbReference type="ChEBI" id="CHEBI:59789"/>
    </ligand>
</feature>
<proteinExistence type="inferred from homology"/>
<dbReference type="AlphaFoldDB" id="N2B3R7"/>
<keyword evidence="4 9" id="KW-0808">Transferase</keyword>
<keyword evidence="11" id="KW-1185">Reference proteome</keyword>
<sequence length="219" mass="25537">MRLRNIPIADEKIASSPFCIHDPEQYKGSWDRLFHNNNPIHIEIGMGKGRFLLQLAQKNTDINYIGIEKYTSVLFRAIQKLEHMEDDKIPSNLKLLCMDAENLTNVFAQDDISKIYLNFSDPWPKKRHARRRLTSEQFLCIYDQILNKNGTLEFKTDNHSLFEFSLEELTASHWNVDACTYDLHHDPILCQSNVMTEYEEKFSSIGNPIHKLIASKHAK</sequence>
<dbReference type="InterPro" id="IPR029063">
    <property type="entry name" value="SAM-dependent_MTases_sf"/>
</dbReference>
<comment type="caution">
    <text evidence="9">Lacks conserved residue(s) required for the propagation of feature annotation.</text>
</comment>
<dbReference type="NCBIfam" id="TIGR00091">
    <property type="entry name" value="tRNA (guanosine(46)-N7)-methyltransferase TrmB"/>
    <property type="match status" value="1"/>
</dbReference>
<feature type="binding site" evidence="9">
    <location>
        <position position="125"/>
    </location>
    <ligand>
        <name>substrate</name>
    </ligand>
</feature>
<evidence type="ECO:0000256" key="6">
    <source>
        <dbReference type="ARBA" id="ARBA00022694"/>
    </source>
</evidence>
<dbReference type="HOGENOM" id="CLU_050910_2_1_9"/>
<comment type="function">
    <text evidence="2 9">Catalyzes the formation of N(7)-methylguanine at position 46 (m7G46) in tRNA.</text>
</comment>
<gene>
    <name evidence="9" type="primary">trmB</name>
    <name evidence="10" type="ORF">C823_01393</name>
</gene>
<dbReference type="FunFam" id="3.40.50.150:FF:000035">
    <property type="entry name" value="tRNA (guanine-N(7)-)-methyltransferase"/>
    <property type="match status" value="1"/>
</dbReference>
<evidence type="ECO:0000256" key="4">
    <source>
        <dbReference type="ARBA" id="ARBA00022679"/>
    </source>
</evidence>
<dbReference type="PATRIC" id="fig|1235802.3.peg.1478"/>
<organism evidence="10 11">
    <name type="scientific">Eubacterium plexicaudatum ASF492</name>
    <dbReference type="NCBI Taxonomy" id="1235802"/>
    <lineage>
        <taxon>Bacteria</taxon>
        <taxon>Bacillati</taxon>
        <taxon>Bacillota</taxon>
        <taxon>Clostridia</taxon>
        <taxon>Eubacteriales</taxon>
        <taxon>Eubacteriaceae</taxon>
        <taxon>Eubacterium</taxon>
    </lineage>
</organism>
<comment type="catalytic activity">
    <reaction evidence="1 9">
        <text>guanosine(46) in tRNA + S-adenosyl-L-methionine = N(7)-methylguanosine(46) in tRNA + S-adenosyl-L-homocysteine</text>
        <dbReference type="Rhea" id="RHEA:42708"/>
        <dbReference type="Rhea" id="RHEA-COMP:10188"/>
        <dbReference type="Rhea" id="RHEA-COMP:10189"/>
        <dbReference type="ChEBI" id="CHEBI:57856"/>
        <dbReference type="ChEBI" id="CHEBI:59789"/>
        <dbReference type="ChEBI" id="CHEBI:74269"/>
        <dbReference type="ChEBI" id="CHEBI:74480"/>
        <dbReference type="EC" id="2.1.1.33"/>
    </reaction>
</comment>
<dbReference type="PROSITE" id="PS51625">
    <property type="entry name" value="SAM_MT_TRMB"/>
    <property type="match status" value="1"/>
</dbReference>
<dbReference type="InterPro" id="IPR055361">
    <property type="entry name" value="tRNA_methyltr_TrmB_bact"/>
</dbReference>
<dbReference type="eggNOG" id="COG0220">
    <property type="taxonomic scope" value="Bacteria"/>
</dbReference>
<dbReference type="EC" id="2.1.1.33" evidence="9"/>
<feature type="binding site" evidence="9">
    <location>
        <position position="43"/>
    </location>
    <ligand>
        <name>S-adenosyl-L-methionine</name>
        <dbReference type="ChEBI" id="CHEBI:59789"/>
    </ligand>
</feature>
<dbReference type="InterPro" id="IPR003358">
    <property type="entry name" value="tRNA_(Gua-N-7)_MeTrfase_Trmb"/>
</dbReference>
<dbReference type="SUPFAM" id="SSF53335">
    <property type="entry name" value="S-adenosyl-L-methionine-dependent methyltransferases"/>
    <property type="match status" value="1"/>
</dbReference>
<reference evidence="10 11" key="1">
    <citation type="journal article" date="2014" name="Genome Announc.">
        <title>Draft genome sequences of the altered schaedler flora, a defined bacterial community from gnotobiotic mice.</title>
        <authorList>
            <person name="Wannemuehler M.J."/>
            <person name="Overstreet A.M."/>
            <person name="Ward D.V."/>
            <person name="Phillips G.J."/>
        </authorList>
    </citation>
    <scope>NUCLEOTIDE SEQUENCE [LARGE SCALE GENOMIC DNA]</scope>
    <source>
        <strain evidence="10 11">ASF492</strain>
    </source>
</reference>
<feature type="binding site" evidence="9">
    <location>
        <position position="99"/>
    </location>
    <ligand>
        <name>S-adenosyl-L-methionine</name>
        <dbReference type="ChEBI" id="CHEBI:59789"/>
    </ligand>
</feature>
<dbReference type="GO" id="GO:0043527">
    <property type="term" value="C:tRNA methyltransferase complex"/>
    <property type="evidence" value="ECO:0007669"/>
    <property type="project" value="TreeGrafter"/>
</dbReference>
<keyword evidence="6 9" id="KW-0819">tRNA processing</keyword>
<comment type="pathway">
    <text evidence="7 9">tRNA modification; N(7)-methylguanine-tRNA biosynthesis.</text>
</comment>
<accession>N2B3R7</accession>
<dbReference type="HAMAP" id="MF_01057">
    <property type="entry name" value="tRNA_methyltr_TrmB"/>
    <property type="match status" value="1"/>
</dbReference>
<dbReference type="Gene3D" id="3.40.50.150">
    <property type="entry name" value="Vaccinia Virus protein VP39"/>
    <property type="match status" value="1"/>
</dbReference>
<evidence type="ECO:0000313" key="10">
    <source>
        <dbReference type="EMBL" id="EMZ32975.1"/>
    </source>
</evidence>
<dbReference type="UniPathway" id="UPA00989"/>
<dbReference type="Pfam" id="PF02390">
    <property type="entry name" value="Methyltransf_4"/>
    <property type="match status" value="1"/>
</dbReference>
<dbReference type="OrthoDB" id="9802090at2"/>
<evidence type="ECO:0000256" key="1">
    <source>
        <dbReference type="ARBA" id="ARBA00000142"/>
    </source>
</evidence>
<evidence type="ECO:0000313" key="11">
    <source>
        <dbReference type="Proteomes" id="UP000012589"/>
    </source>
</evidence>
<feature type="binding site" evidence="9">
    <location>
        <begin position="196"/>
        <end position="199"/>
    </location>
    <ligand>
        <name>substrate</name>
    </ligand>
</feature>
<evidence type="ECO:0000256" key="3">
    <source>
        <dbReference type="ARBA" id="ARBA00022603"/>
    </source>
</evidence>
<protein>
    <recommendedName>
        <fullName evidence="9">tRNA (guanine-N(7)-)-methyltransferase</fullName>
        <ecNumber evidence="9">2.1.1.33</ecNumber>
    </recommendedName>
    <alternativeName>
        <fullName evidence="9">tRNA (guanine(46)-N(7))-methyltransferase</fullName>
    </alternativeName>
    <alternativeName>
        <fullName evidence="9">tRNA(m7G46)-methyltransferase</fullName>
    </alternativeName>
</protein>
<dbReference type="STRING" id="1235802.C823_01393"/>
<dbReference type="GO" id="GO:0008176">
    <property type="term" value="F:tRNA (guanine(46)-N7)-methyltransferase activity"/>
    <property type="evidence" value="ECO:0007669"/>
    <property type="project" value="UniProtKB-UniRule"/>
</dbReference>
<feature type="binding site" evidence="9">
    <location>
        <position position="68"/>
    </location>
    <ligand>
        <name>S-adenosyl-L-methionine</name>
        <dbReference type="ChEBI" id="CHEBI:59789"/>
    </ligand>
</feature>